<evidence type="ECO:0000313" key="3">
    <source>
        <dbReference type="Proteomes" id="UP000006038"/>
    </source>
</evidence>
<dbReference type="EnsemblPlants" id="OB04G30060.1">
    <property type="protein sequence ID" value="OB04G30060.1"/>
    <property type="gene ID" value="OB04G30060"/>
</dbReference>
<feature type="region of interest" description="Disordered" evidence="1">
    <location>
        <begin position="114"/>
        <end position="145"/>
    </location>
</feature>
<reference evidence="2" key="1">
    <citation type="journal article" date="2013" name="Nat. Commun.">
        <title>Whole-genome sequencing of Oryza brachyantha reveals mechanisms underlying Oryza genome evolution.</title>
        <authorList>
            <person name="Chen J."/>
            <person name="Huang Q."/>
            <person name="Gao D."/>
            <person name="Wang J."/>
            <person name="Lang Y."/>
            <person name="Liu T."/>
            <person name="Li B."/>
            <person name="Bai Z."/>
            <person name="Luis Goicoechea J."/>
            <person name="Liang C."/>
            <person name="Chen C."/>
            <person name="Zhang W."/>
            <person name="Sun S."/>
            <person name="Liao Y."/>
            <person name="Zhang X."/>
            <person name="Yang L."/>
            <person name="Song C."/>
            <person name="Wang M."/>
            <person name="Shi J."/>
            <person name="Liu G."/>
            <person name="Liu J."/>
            <person name="Zhou H."/>
            <person name="Zhou W."/>
            <person name="Yu Q."/>
            <person name="An N."/>
            <person name="Chen Y."/>
            <person name="Cai Q."/>
            <person name="Wang B."/>
            <person name="Liu B."/>
            <person name="Min J."/>
            <person name="Huang Y."/>
            <person name="Wu H."/>
            <person name="Li Z."/>
            <person name="Zhang Y."/>
            <person name="Yin Y."/>
            <person name="Song W."/>
            <person name="Jiang J."/>
            <person name="Jackson S.A."/>
            <person name="Wing R.A."/>
            <person name="Wang J."/>
            <person name="Chen M."/>
        </authorList>
    </citation>
    <scope>NUCLEOTIDE SEQUENCE [LARGE SCALE GENOMIC DNA]</scope>
    <source>
        <strain evidence="2">cv. IRGC 101232</strain>
    </source>
</reference>
<proteinExistence type="predicted"/>
<name>J3M0T1_ORYBR</name>
<evidence type="ECO:0000313" key="2">
    <source>
        <dbReference type="EnsemblPlants" id="OB04G30060.1"/>
    </source>
</evidence>
<accession>J3M0T1</accession>
<sequence>RFFHINRLQVTLQAHTNEHRLHGRAIFLRFATEQRNKNSHTELALHLLVAEIKRKGSRSVWLRQRTQSVELFDPCVLDWIFLHPHGRPWTNCLLMPSVLELLLRSIVSRPKLFTTPRPGSSGGSASSASVSPALPSPSASISVLSPRRSRSVPACTPRYRRACRLCKSRENHNAVRN</sequence>
<dbReference type="Proteomes" id="UP000006038">
    <property type="component" value="Chromosome 4"/>
</dbReference>
<reference evidence="2" key="2">
    <citation type="submission" date="2013-04" db="UniProtKB">
        <authorList>
            <consortium name="EnsemblPlants"/>
        </authorList>
    </citation>
    <scope>IDENTIFICATION</scope>
</reference>
<organism evidence="2">
    <name type="scientific">Oryza brachyantha</name>
    <name type="common">malo sina</name>
    <dbReference type="NCBI Taxonomy" id="4533"/>
    <lineage>
        <taxon>Eukaryota</taxon>
        <taxon>Viridiplantae</taxon>
        <taxon>Streptophyta</taxon>
        <taxon>Embryophyta</taxon>
        <taxon>Tracheophyta</taxon>
        <taxon>Spermatophyta</taxon>
        <taxon>Magnoliopsida</taxon>
        <taxon>Liliopsida</taxon>
        <taxon>Poales</taxon>
        <taxon>Poaceae</taxon>
        <taxon>BOP clade</taxon>
        <taxon>Oryzoideae</taxon>
        <taxon>Oryzeae</taxon>
        <taxon>Oryzinae</taxon>
        <taxon>Oryza</taxon>
    </lineage>
</organism>
<dbReference type="Gramene" id="OB04G30060.1">
    <property type="protein sequence ID" value="OB04G30060.1"/>
    <property type="gene ID" value="OB04G30060"/>
</dbReference>
<keyword evidence="3" id="KW-1185">Reference proteome</keyword>
<dbReference type="HOGENOM" id="CLU_1521642_0_0_1"/>
<protein>
    <submittedName>
        <fullName evidence="2">Uncharacterized protein</fullName>
    </submittedName>
</protein>
<feature type="compositionally biased region" description="Low complexity" evidence="1">
    <location>
        <begin position="123"/>
        <end position="145"/>
    </location>
</feature>
<dbReference type="AlphaFoldDB" id="J3M0T1"/>
<evidence type="ECO:0000256" key="1">
    <source>
        <dbReference type="SAM" id="MobiDB-lite"/>
    </source>
</evidence>